<dbReference type="RefSeq" id="WP_342810021.1">
    <property type="nucleotide sequence ID" value="NZ_JAOPJZ010000021.1"/>
</dbReference>
<evidence type="ECO:0000313" key="3">
    <source>
        <dbReference type="EMBL" id="MCU4753711.1"/>
    </source>
</evidence>
<name>A0AAP2ZAU0_9EURY</name>
<evidence type="ECO:0000313" key="4">
    <source>
        <dbReference type="Proteomes" id="UP001321047"/>
    </source>
</evidence>
<evidence type="ECO:0000259" key="2">
    <source>
        <dbReference type="SMART" id="SM00091"/>
    </source>
</evidence>
<comment type="caution">
    <text evidence="3">The sequence shown here is derived from an EMBL/GenBank/DDBJ whole genome shotgun (WGS) entry which is preliminary data.</text>
</comment>
<gene>
    <name evidence="3" type="ORF">OB919_17270</name>
</gene>
<sequence>MSKTPAVYETVLDVQPLEIVTVSGPADTVSGELASKDEFTVTITDDTFGTVSDGRTDRQPEETAPKPDLETELPAEHEDADCVVIVTPSMPTAGLAVYESIRRDATIPVVTCVDEPTEAVAESVATDRWLEWFRVPEARTRIPESATTLLATRITRLVERYRCRTYNKRLVASFDDIDRGVAITDPTGTVQVATPAYARQFGVDLESVLGRHWHDQYEHETVRHLESTAIPAATDGWRWKGTCQGTTVSDDPVSVTTTITAHEDGALVFVVDTDETVAGTYSSGE</sequence>
<feature type="compositionally biased region" description="Basic and acidic residues" evidence="1">
    <location>
        <begin position="54"/>
        <end position="75"/>
    </location>
</feature>
<keyword evidence="4" id="KW-1185">Reference proteome</keyword>
<dbReference type="InterPro" id="IPR013656">
    <property type="entry name" value="PAS_4"/>
</dbReference>
<dbReference type="SMART" id="SM00091">
    <property type="entry name" value="PAS"/>
    <property type="match status" value="1"/>
</dbReference>
<feature type="domain" description="PAS" evidence="2">
    <location>
        <begin position="168"/>
        <end position="234"/>
    </location>
</feature>
<dbReference type="Proteomes" id="UP001321047">
    <property type="component" value="Unassembled WGS sequence"/>
</dbReference>
<protein>
    <submittedName>
        <fullName evidence="3">PAS domain-containing protein</fullName>
    </submittedName>
</protein>
<organism evidence="3 4">
    <name type="scientific">Natronosalvus hydrolyticus</name>
    <dbReference type="NCBI Taxonomy" id="2979988"/>
    <lineage>
        <taxon>Archaea</taxon>
        <taxon>Methanobacteriati</taxon>
        <taxon>Methanobacteriota</taxon>
        <taxon>Stenosarchaea group</taxon>
        <taxon>Halobacteria</taxon>
        <taxon>Halobacteriales</taxon>
        <taxon>Natrialbaceae</taxon>
        <taxon>Natronosalvus</taxon>
    </lineage>
</organism>
<feature type="region of interest" description="Disordered" evidence="1">
    <location>
        <begin position="47"/>
        <end position="75"/>
    </location>
</feature>
<dbReference type="InterPro" id="IPR000014">
    <property type="entry name" value="PAS"/>
</dbReference>
<reference evidence="3 4" key="1">
    <citation type="submission" date="2022-09" db="EMBL/GenBank/DDBJ databases">
        <title>Enrichment on poylsaccharides allowed isolation of novel metabolic and taxonomic groups of Haloarchaea.</title>
        <authorList>
            <person name="Sorokin D.Y."/>
            <person name="Elcheninov A.G."/>
            <person name="Khizhniak T.V."/>
            <person name="Kolganova T.V."/>
            <person name="Kublanov I.V."/>
        </authorList>
    </citation>
    <scope>NUCLEOTIDE SEQUENCE [LARGE SCALE GENOMIC DNA]</scope>
    <source>
        <strain evidence="3 4">AArc-curdl1</strain>
    </source>
</reference>
<proteinExistence type="predicted"/>
<dbReference type="AlphaFoldDB" id="A0AAP2ZAU0"/>
<evidence type="ECO:0000256" key="1">
    <source>
        <dbReference type="SAM" id="MobiDB-lite"/>
    </source>
</evidence>
<dbReference type="InterPro" id="IPR035965">
    <property type="entry name" value="PAS-like_dom_sf"/>
</dbReference>
<dbReference type="SUPFAM" id="SSF55785">
    <property type="entry name" value="PYP-like sensor domain (PAS domain)"/>
    <property type="match status" value="1"/>
</dbReference>
<dbReference type="Gene3D" id="3.30.450.20">
    <property type="entry name" value="PAS domain"/>
    <property type="match status" value="1"/>
</dbReference>
<dbReference type="EMBL" id="JAOPJZ010000021">
    <property type="protein sequence ID" value="MCU4753711.1"/>
    <property type="molecule type" value="Genomic_DNA"/>
</dbReference>
<dbReference type="Pfam" id="PF08448">
    <property type="entry name" value="PAS_4"/>
    <property type="match status" value="1"/>
</dbReference>
<accession>A0AAP2ZAU0</accession>